<dbReference type="InterPro" id="IPR003004">
    <property type="entry name" value="GspF/PilC"/>
</dbReference>
<dbReference type="InterPro" id="IPR042094">
    <property type="entry name" value="T2SS_GspF_sf"/>
</dbReference>
<keyword evidence="5 8" id="KW-0812">Transmembrane</keyword>
<dbReference type="GO" id="GO:0005886">
    <property type="term" value="C:plasma membrane"/>
    <property type="evidence" value="ECO:0007669"/>
    <property type="project" value="UniProtKB-SubCell"/>
</dbReference>
<feature type="transmembrane region" description="Helical" evidence="8">
    <location>
        <begin position="7"/>
        <end position="28"/>
    </location>
</feature>
<dbReference type="InterPro" id="IPR018076">
    <property type="entry name" value="T2SS_GspF_dom"/>
</dbReference>
<evidence type="ECO:0000256" key="8">
    <source>
        <dbReference type="SAM" id="Phobius"/>
    </source>
</evidence>
<feature type="non-terminal residue" evidence="10">
    <location>
        <position position="1"/>
    </location>
</feature>
<evidence type="ECO:0000256" key="3">
    <source>
        <dbReference type="ARBA" id="ARBA00022475"/>
    </source>
</evidence>
<evidence type="ECO:0000256" key="4">
    <source>
        <dbReference type="ARBA" id="ARBA00022519"/>
    </source>
</evidence>
<feature type="transmembrane region" description="Helical" evidence="8">
    <location>
        <begin position="59"/>
        <end position="78"/>
    </location>
</feature>
<feature type="domain" description="Type II secretion system protein GspF" evidence="9">
    <location>
        <begin position="109"/>
        <end position="231"/>
    </location>
</feature>
<dbReference type="Gene3D" id="1.20.81.30">
    <property type="entry name" value="Type II secretion system (T2SS), domain F"/>
    <property type="match status" value="1"/>
</dbReference>
<evidence type="ECO:0000256" key="6">
    <source>
        <dbReference type="ARBA" id="ARBA00022989"/>
    </source>
</evidence>
<comment type="similarity">
    <text evidence="2">Belongs to the GSP F family.</text>
</comment>
<feature type="transmembrane region" description="Helical" evidence="8">
    <location>
        <begin position="213"/>
        <end position="232"/>
    </location>
</feature>
<keyword evidence="3" id="KW-1003">Cell membrane</keyword>
<gene>
    <name evidence="10" type="ORF">FJZ47_20375</name>
</gene>
<dbReference type="EMBL" id="VGLS01000798">
    <property type="protein sequence ID" value="MBM3226131.1"/>
    <property type="molecule type" value="Genomic_DNA"/>
</dbReference>
<comment type="caution">
    <text evidence="10">The sequence shown here is derived from an EMBL/GenBank/DDBJ whole genome shotgun (WGS) entry which is preliminary data.</text>
</comment>
<keyword evidence="6 8" id="KW-1133">Transmembrane helix</keyword>
<evidence type="ECO:0000313" key="11">
    <source>
        <dbReference type="Proteomes" id="UP000712673"/>
    </source>
</evidence>
<sequence length="240" mass="25939">EVKGAMVYPAVIIAIAIVVVVFLLLYVIPVFADMFSSFGGTLPAPTQFVMTLSDLVRDYILYAIPVVGLGIWLFKRFYQTEHGRLMIDRLVLKLPVFGPLIQKVAVAKFTRTLGTLVSSGVPIIDGLEITARTAGNKVVEGAVLSIISSIKEGQTIAEPLGRQSIFPPMVVQMIEVGENAGALDTMLNKIADFYDQEVDTAVAALTKLMEPMLMVFLGTIIGGMVVAMYLPIFKIAGAVE</sequence>
<dbReference type="GO" id="GO:0015628">
    <property type="term" value="P:protein secretion by the type II secretion system"/>
    <property type="evidence" value="ECO:0007669"/>
    <property type="project" value="TreeGrafter"/>
</dbReference>
<evidence type="ECO:0000256" key="1">
    <source>
        <dbReference type="ARBA" id="ARBA00004429"/>
    </source>
</evidence>
<dbReference type="FunFam" id="1.20.81.30:FF:000001">
    <property type="entry name" value="Type II secretion system protein F"/>
    <property type="match status" value="1"/>
</dbReference>
<protein>
    <submittedName>
        <fullName evidence="10">Type II secretion system F family protein</fullName>
    </submittedName>
</protein>
<evidence type="ECO:0000256" key="2">
    <source>
        <dbReference type="ARBA" id="ARBA00005745"/>
    </source>
</evidence>
<evidence type="ECO:0000259" key="9">
    <source>
        <dbReference type="Pfam" id="PF00482"/>
    </source>
</evidence>
<dbReference type="PRINTS" id="PR00812">
    <property type="entry name" value="BCTERIALGSPF"/>
</dbReference>
<reference evidence="10" key="1">
    <citation type="submission" date="2019-03" db="EMBL/GenBank/DDBJ databases">
        <title>Lake Tanganyika Metagenome-Assembled Genomes (MAGs).</title>
        <authorList>
            <person name="Tran P."/>
        </authorList>
    </citation>
    <scope>NUCLEOTIDE SEQUENCE</scope>
    <source>
        <strain evidence="10">K_DeepCast_65m_m2_066</strain>
    </source>
</reference>
<evidence type="ECO:0000313" key="10">
    <source>
        <dbReference type="EMBL" id="MBM3226131.1"/>
    </source>
</evidence>
<dbReference type="PANTHER" id="PTHR30012">
    <property type="entry name" value="GENERAL SECRETION PATHWAY PROTEIN"/>
    <property type="match status" value="1"/>
</dbReference>
<dbReference type="AlphaFoldDB" id="A0A937W3C9"/>
<comment type="subcellular location">
    <subcellularLocation>
        <location evidence="1">Cell inner membrane</location>
        <topology evidence="1">Multi-pass membrane protein</topology>
    </subcellularLocation>
</comment>
<proteinExistence type="inferred from homology"/>
<evidence type="ECO:0000256" key="7">
    <source>
        <dbReference type="ARBA" id="ARBA00023136"/>
    </source>
</evidence>
<accession>A0A937W3C9</accession>
<organism evidence="10 11">
    <name type="scientific">Tectimicrobiota bacterium</name>
    <dbReference type="NCBI Taxonomy" id="2528274"/>
    <lineage>
        <taxon>Bacteria</taxon>
        <taxon>Pseudomonadati</taxon>
        <taxon>Nitrospinota/Tectimicrobiota group</taxon>
        <taxon>Candidatus Tectimicrobiota</taxon>
    </lineage>
</organism>
<name>A0A937W3C9_UNCTE</name>
<dbReference type="Pfam" id="PF00482">
    <property type="entry name" value="T2SSF"/>
    <property type="match status" value="1"/>
</dbReference>
<keyword evidence="7 8" id="KW-0472">Membrane</keyword>
<dbReference type="PANTHER" id="PTHR30012:SF7">
    <property type="entry name" value="PROTEIN TRANSPORT PROTEIN HOFC HOMOLOG"/>
    <property type="match status" value="1"/>
</dbReference>
<keyword evidence="4" id="KW-0997">Cell inner membrane</keyword>
<dbReference type="Proteomes" id="UP000712673">
    <property type="component" value="Unassembled WGS sequence"/>
</dbReference>
<evidence type="ECO:0000256" key="5">
    <source>
        <dbReference type="ARBA" id="ARBA00022692"/>
    </source>
</evidence>